<dbReference type="InterPro" id="IPR036676">
    <property type="entry name" value="PurM-like_C_sf"/>
</dbReference>
<dbReference type="InterPro" id="IPR016188">
    <property type="entry name" value="PurM-like_N"/>
</dbReference>
<keyword evidence="6 12" id="KW-0547">Nucleotide-binding</keyword>
<keyword evidence="12" id="KW-0658">Purine biosynthesis</keyword>
<comment type="subcellular location">
    <subcellularLocation>
        <location evidence="12">Cytoplasm</location>
    </subcellularLocation>
</comment>
<evidence type="ECO:0000256" key="5">
    <source>
        <dbReference type="ARBA" id="ARBA00022598"/>
    </source>
</evidence>
<evidence type="ECO:0000313" key="16">
    <source>
        <dbReference type="Proteomes" id="UP001158067"/>
    </source>
</evidence>
<gene>
    <name evidence="12" type="primary">purM</name>
    <name evidence="15" type="ORF">SAMN06265222_10275</name>
</gene>
<dbReference type="EMBL" id="FXUG01000002">
    <property type="protein sequence ID" value="SMP46153.1"/>
    <property type="molecule type" value="Genomic_DNA"/>
</dbReference>
<dbReference type="SUPFAM" id="SSF56042">
    <property type="entry name" value="PurM C-terminal domain-like"/>
    <property type="match status" value="1"/>
</dbReference>
<evidence type="ECO:0000256" key="3">
    <source>
        <dbReference type="ARBA" id="ARBA00013047"/>
    </source>
</evidence>
<evidence type="ECO:0000256" key="11">
    <source>
        <dbReference type="ARBA" id="ARBA00049057"/>
    </source>
</evidence>
<evidence type="ECO:0000256" key="6">
    <source>
        <dbReference type="ARBA" id="ARBA00022741"/>
    </source>
</evidence>
<organism evidence="15 16">
    <name type="scientific">Neorhodopirellula lusitana</name>
    <dbReference type="NCBI Taxonomy" id="445327"/>
    <lineage>
        <taxon>Bacteria</taxon>
        <taxon>Pseudomonadati</taxon>
        <taxon>Planctomycetota</taxon>
        <taxon>Planctomycetia</taxon>
        <taxon>Pirellulales</taxon>
        <taxon>Pirellulaceae</taxon>
        <taxon>Neorhodopirellula</taxon>
    </lineage>
</organism>
<keyword evidence="16" id="KW-1185">Reference proteome</keyword>
<dbReference type="InterPro" id="IPR036921">
    <property type="entry name" value="PurM-like_N_sf"/>
</dbReference>
<evidence type="ECO:0000256" key="2">
    <source>
        <dbReference type="ARBA" id="ARBA00010280"/>
    </source>
</evidence>
<evidence type="ECO:0000259" key="13">
    <source>
        <dbReference type="Pfam" id="PF00586"/>
    </source>
</evidence>
<comment type="pathway">
    <text evidence="1 12">Purine metabolism; IMP biosynthesis via de novo pathway; 5-amino-1-(5-phospho-D-ribosyl)imidazole from N(2)-formyl-N(1)-(5-phospho-D-ribosyl)glycinamide: step 2/2.</text>
</comment>
<keyword evidence="12" id="KW-0963">Cytoplasm</keyword>
<reference evidence="15 16" key="1">
    <citation type="submission" date="2017-05" db="EMBL/GenBank/DDBJ databases">
        <authorList>
            <person name="Varghese N."/>
            <person name="Submissions S."/>
        </authorList>
    </citation>
    <scope>NUCLEOTIDE SEQUENCE [LARGE SCALE GENOMIC DNA]</scope>
    <source>
        <strain evidence="15 16">DSM 25457</strain>
    </source>
</reference>
<keyword evidence="5 12" id="KW-0436">Ligase</keyword>
<dbReference type="HAMAP" id="MF_00741">
    <property type="entry name" value="AIRS"/>
    <property type="match status" value="1"/>
</dbReference>
<evidence type="ECO:0000256" key="4">
    <source>
        <dbReference type="ARBA" id="ARBA00020367"/>
    </source>
</evidence>
<dbReference type="Pfam" id="PF00586">
    <property type="entry name" value="AIRS"/>
    <property type="match status" value="1"/>
</dbReference>
<keyword evidence="7 12" id="KW-0067">ATP-binding</keyword>
<dbReference type="CDD" id="cd02196">
    <property type="entry name" value="PurM"/>
    <property type="match status" value="1"/>
</dbReference>
<evidence type="ECO:0000256" key="8">
    <source>
        <dbReference type="ARBA" id="ARBA00031908"/>
    </source>
</evidence>
<dbReference type="Proteomes" id="UP001158067">
    <property type="component" value="Unassembled WGS sequence"/>
</dbReference>
<evidence type="ECO:0000256" key="10">
    <source>
        <dbReference type="ARBA" id="ARBA00033093"/>
    </source>
</evidence>
<dbReference type="RefSeq" id="WP_283431413.1">
    <property type="nucleotide sequence ID" value="NZ_CAWLDM010000001.1"/>
</dbReference>
<feature type="domain" description="PurM-like N-terminal" evidence="13">
    <location>
        <begin position="62"/>
        <end position="167"/>
    </location>
</feature>
<dbReference type="NCBIfam" id="TIGR00878">
    <property type="entry name" value="purM"/>
    <property type="match status" value="1"/>
</dbReference>
<evidence type="ECO:0000256" key="9">
    <source>
        <dbReference type="ARBA" id="ARBA00032931"/>
    </source>
</evidence>
<dbReference type="InterPro" id="IPR004733">
    <property type="entry name" value="PurM_cligase"/>
</dbReference>
<name>A0ABY1PWH5_9BACT</name>
<sequence>MAATYKDAGVDLDVYAESMSRLPRHMHRTFSPRVMRSDGGFAGLFKLDFGGKLFARNYEDPVLVSGTDGVGTKLVLAQSLNLHDTVGIDLVAMCVNDLICTGAEPLFFLDYVAMGRDDPARLERIVSGISDGCVEGDMALLGGETAIMPDMYGTDDYDLAGFAVGVVERKRLIDGKQIAEGDVVLGLSASGVHSNGFSLLRKVVKDAGLTWEDRPEDLSPQCGDATLGEICLTPTRIYVSAIRTIQSHYRVKQVLHGVAHITGGGIQENLDRILPKNVDAAIDPKSWTPNPIFGWLTERGGVEESEMRRVFNMGIGMALVVNEYYAANITAQMESLGIECRQIGNITSGTGKVNYT</sequence>
<evidence type="ECO:0000259" key="14">
    <source>
        <dbReference type="Pfam" id="PF02769"/>
    </source>
</evidence>
<feature type="domain" description="PurM-like C-terminal" evidence="14">
    <location>
        <begin position="180"/>
        <end position="350"/>
    </location>
</feature>
<comment type="similarity">
    <text evidence="2 12">Belongs to the AIR synthase family.</text>
</comment>
<dbReference type="InterPro" id="IPR010918">
    <property type="entry name" value="PurM-like_C_dom"/>
</dbReference>
<protein>
    <recommendedName>
        <fullName evidence="4 12">Phosphoribosylformylglycinamidine cyclo-ligase</fullName>
        <ecNumber evidence="3 12">6.3.3.1</ecNumber>
    </recommendedName>
    <alternativeName>
        <fullName evidence="9 12">AIR synthase</fullName>
    </alternativeName>
    <alternativeName>
        <fullName evidence="10 12">AIRS</fullName>
    </alternativeName>
    <alternativeName>
        <fullName evidence="8 12">Phosphoribosyl-aminoimidazole synthetase</fullName>
    </alternativeName>
</protein>
<dbReference type="Gene3D" id="3.30.1330.10">
    <property type="entry name" value="PurM-like, N-terminal domain"/>
    <property type="match status" value="1"/>
</dbReference>
<comment type="caution">
    <text evidence="15">The sequence shown here is derived from an EMBL/GenBank/DDBJ whole genome shotgun (WGS) entry which is preliminary data.</text>
</comment>
<comment type="catalytic activity">
    <reaction evidence="11 12">
        <text>2-formamido-N(1)-(5-O-phospho-beta-D-ribosyl)acetamidine + ATP = 5-amino-1-(5-phospho-beta-D-ribosyl)imidazole + ADP + phosphate + H(+)</text>
        <dbReference type="Rhea" id="RHEA:23032"/>
        <dbReference type="ChEBI" id="CHEBI:15378"/>
        <dbReference type="ChEBI" id="CHEBI:30616"/>
        <dbReference type="ChEBI" id="CHEBI:43474"/>
        <dbReference type="ChEBI" id="CHEBI:137981"/>
        <dbReference type="ChEBI" id="CHEBI:147287"/>
        <dbReference type="ChEBI" id="CHEBI:456216"/>
        <dbReference type="EC" id="6.3.3.1"/>
    </reaction>
</comment>
<evidence type="ECO:0000313" key="15">
    <source>
        <dbReference type="EMBL" id="SMP46153.1"/>
    </source>
</evidence>
<dbReference type="Pfam" id="PF02769">
    <property type="entry name" value="AIRS_C"/>
    <property type="match status" value="1"/>
</dbReference>
<evidence type="ECO:0000256" key="1">
    <source>
        <dbReference type="ARBA" id="ARBA00004686"/>
    </source>
</evidence>
<proteinExistence type="inferred from homology"/>
<accession>A0ABY1PWH5</accession>
<evidence type="ECO:0000256" key="7">
    <source>
        <dbReference type="ARBA" id="ARBA00022840"/>
    </source>
</evidence>
<dbReference type="PANTHER" id="PTHR10520:SF12">
    <property type="entry name" value="TRIFUNCTIONAL PURINE BIOSYNTHETIC PROTEIN ADENOSINE-3"/>
    <property type="match status" value="1"/>
</dbReference>
<dbReference type="EC" id="6.3.3.1" evidence="3 12"/>
<dbReference type="PANTHER" id="PTHR10520">
    <property type="entry name" value="TRIFUNCTIONAL PURINE BIOSYNTHETIC PROTEIN ADENOSINE-3-RELATED"/>
    <property type="match status" value="1"/>
</dbReference>
<dbReference type="Gene3D" id="3.90.650.10">
    <property type="entry name" value="PurM-like C-terminal domain"/>
    <property type="match status" value="1"/>
</dbReference>
<evidence type="ECO:0000256" key="12">
    <source>
        <dbReference type="HAMAP-Rule" id="MF_00741"/>
    </source>
</evidence>
<dbReference type="SUPFAM" id="SSF55326">
    <property type="entry name" value="PurM N-terminal domain-like"/>
    <property type="match status" value="1"/>
</dbReference>